<keyword evidence="11" id="KW-0812">Transmembrane</keyword>
<dbReference type="Pfam" id="PF07714">
    <property type="entry name" value="PK_Tyr_Ser-Thr"/>
    <property type="match status" value="1"/>
</dbReference>
<dbReference type="InterPro" id="IPR002902">
    <property type="entry name" value="GNK2"/>
</dbReference>
<protein>
    <recommendedName>
        <fullName evidence="17">Cysteine-rich receptor-like protein kinase 2</fullName>
    </recommendedName>
</protein>
<dbReference type="SMART" id="SM00220">
    <property type="entry name" value="S_TKc"/>
    <property type="match status" value="1"/>
</dbReference>
<evidence type="ECO:0000313" key="15">
    <source>
        <dbReference type="EMBL" id="KAJ1694079.1"/>
    </source>
</evidence>
<dbReference type="PANTHER" id="PTHR47973">
    <property type="entry name" value="CYSTEINE-RICH RECEPTOR-LIKE PROTEIN KINASE 3"/>
    <property type="match status" value="1"/>
</dbReference>
<dbReference type="PROSITE" id="PS50011">
    <property type="entry name" value="PROTEIN_KINASE_DOM"/>
    <property type="match status" value="1"/>
</dbReference>
<evidence type="ECO:0000256" key="5">
    <source>
        <dbReference type="ARBA" id="ARBA00022741"/>
    </source>
</evidence>
<feature type="domain" description="Protein kinase" evidence="13">
    <location>
        <begin position="314"/>
        <end position="566"/>
    </location>
</feature>
<name>A0A9Q0HPX5_9POAL</name>
<evidence type="ECO:0000256" key="11">
    <source>
        <dbReference type="SAM" id="Phobius"/>
    </source>
</evidence>
<evidence type="ECO:0000256" key="4">
    <source>
        <dbReference type="ARBA" id="ARBA00022737"/>
    </source>
</evidence>
<dbReference type="CDD" id="cd14066">
    <property type="entry name" value="STKc_IRAK"/>
    <property type="match status" value="1"/>
</dbReference>
<evidence type="ECO:0000313" key="16">
    <source>
        <dbReference type="Proteomes" id="UP001151287"/>
    </source>
</evidence>
<dbReference type="InterPro" id="IPR017441">
    <property type="entry name" value="Protein_kinase_ATP_BS"/>
</dbReference>
<keyword evidence="5 10" id="KW-0547">Nucleotide-binding</keyword>
<keyword evidence="7 10" id="KW-0067">ATP-binding</keyword>
<dbReference type="GO" id="GO:0004674">
    <property type="term" value="F:protein serine/threonine kinase activity"/>
    <property type="evidence" value="ECO:0007669"/>
    <property type="project" value="UniProtKB-KW"/>
</dbReference>
<dbReference type="InterPro" id="IPR008271">
    <property type="entry name" value="Ser/Thr_kinase_AS"/>
</dbReference>
<feature type="transmembrane region" description="Helical" evidence="11">
    <location>
        <begin position="255"/>
        <end position="276"/>
    </location>
</feature>
<evidence type="ECO:0000259" key="14">
    <source>
        <dbReference type="PROSITE" id="PS51473"/>
    </source>
</evidence>
<keyword evidence="11" id="KW-1133">Transmembrane helix</keyword>
<dbReference type="AlphaFoldDB" id="A0A9Q0HPX5"/>
<feature type="signal peptide" evidence="12">
    <location>
        <begin position="1"/>
        <end position="19"/>
    </location>
</feature>
<dbReference type="Gene3D" id="3.30.430.20">
    <property type="entry name" value="Gnk2 domain, C-X8-C-X2-C motif"/>
    <property type="match status" value="2"/>
</dbReference>
<keyword evidence="6" id="KW-0418">Kinase</keyword>
<dbReference type="Proteomes" id="UP001151287">
    <property type="component" value="Unassembled WGS sequence"/>
</dbReference>
<evidence type="ECO:0000256" key="7">
    <source>
        <dbReference type="ARBA" id="ARBA00022840"/>
    </source>
</evidence>
<evidence type="ECO:0000256" key="12">
    <source>
        <dbReference type="SAM" id="SignalP"/>
    </source>
</evidence>
<dbReference type="GO" id="GO:0005524">
    <property type="term" value="F:ATP binding"/>
    <property type="evidence" value="ECO:0007669"/>
    <property type="project" value="UniProtKB-UniRule"/>
</dbReference>
<dbReference type="FunFam" id="3.30.200.20:FF:000177">
    <property type="entry name" value="Cysteine-rich receptor-like protein kinase 2"/>
    <property type="match status" value="1"/>
</dbReference>
<keyword evidence="9" id="KW-0325">Glycoprotein</keyword>
<evidence type="ECO:0000256" key="2">
    <source>
        <dbReference type="ARBA" id="ARBA00022679"/>
    </source>
</evidence>
<organism evidence="15 16">
    <name type="scientific">Rhynchospora breviuscula</name>
    <dbReference type="NCBI Taxonomy" id="2022672"/>
    <lineage>
        <taxon>Eukaryota</taxon>
        <taxon>Viridiplantae</taxon>
        <taxon>Streptophyta</taxon>
        <taxon>Embryophyta</taxon>
        <taxon>Tracheophyta</taxon>
        <taxon>Spermatophyta</taxon>
        <taxon>Magnoliopsida</taxon>
        <taxon>Liliopsida</taxon>
        <taxon>Poales</taxon>
        <taxon>Cyperaceae</taxon>
        <taxon>Cyperoideae</taxon>
        <taxon>Rhynchosporeae</taxon>
        <taxon>Rhynchospora</taxon>
    </lineage>
</organism>
<gene>
    <name evidence="15" type="ORF">LUZ63_010777</name>
</gene>
<dbReference type="FunFam" id="1.10.510.10:FF:000336">
    <property type="entry name" value="Cysteine-rich receptor-like protein kinase 2"/>
    <property type="match status" value="1"/>
</dbReference>
<reference evidence="15" key="1">
    <citation type="journal article" date="2022" name="Cell">
        <title>Repeat-based holocentromeres influence genome architecture and karyotype evolution.</title>
        <authorList>
            <person name="Hofstatter P.G."/>
            <person name="Thangavel G."/>
            <person name="Lux T."/>
            <person name="Neumann P."/>
            <person name="Vondrak T."/>
            <person name="Novak P."/>
            <person name="Zhang M."/>
            <person name="Costa L."/>
            <person name="Castellani M."/>
            <person name="Scott A."/>
            <person name="Toegelov H."/>
            <person name="Fuchs J."/>
            <person name="Mata-Sucre Y."/>
            <person name="Dias Y."/>
            <person name="Vanzela A.L.L."/>
            <person name="Huettel B."/>
            <person name="Almeida C.C.S."/>
            <person name="Simkova H."/>
            <person name="Souza G."/>
            <person name="Pedrosa-Harand A."/>
            <person name="Macas J."/>
            <person name="Mayer K.F.X."/>
            <person name="Houben A."/>
            <person name="Marques A."/>
        </authorList>
    </citation>
    <scope>NUCLEOTIDE SEQUENCE</scope>
    <source>
        <strain evidence="15">RhyBre1mFocal</strain>
    </source>
</reference>
<keyword evidence="1" id="KW-0723">Serine/threonine-protein kinase</keyword>
<dbReference type="InterPro" id="IPR052059">
    <property type="entry name" value="CR_Ser/Thr_kinase"/>
</dbReference>
<keyword evidence="16" id="KW-1185">Reference proteome</keyword>
<feature type="chain" id="PRO_5040122011" description="Cysteine-rich receptor-like protein kinase 2" evidence="12">
    <location>
        <begin position="20"/>
        <end position="634"/>
    </location>
</feature>
<dbReference type="SUPFAM" id="SSF56112">
    <property type="entry name" value="Protein kinase-like (PK-like)"/>
    <property type="match status" value="1"/>
</dbReference>
<dbReference type="OrthoDB" id="4062651at2759"/>
<feature type="domain" description="Gnk2-homologous" evidence="14">
    <location>
        <begin position="133"/>
        <end position="232"/>
    </location>
</feature>
<keyword evidence="2" id="KW-0808">Transferase</keyword>
<evidence type="ECO:0000256" key="1">
    <source>
        <dbReference type="ARBA" id="ARBA00022527"/>
    </source>
</evidence>
<accession>A0A9Q0HPX5</accession>
<dbReference type="PROSITE" id="PS00108">
    <property type="entry name" value="PROTEIN_KINASE_ST"/>
    <property type="match status" value="1"/>
</dbReference>
<dbReference type="InterPro" id="IPR000719">
    <property type="entry name" value="Prot_kinase_dom"/>
</dbReference>
<dbReference type="InterPro" id="IPR001245">
    <property type="entry name" value="Ser-Thr/Tyr_kinase_cat_dom"/>
</dbReference>
<sequence>MPVPVVILLLTSLLSSVASGDPQTTLLNSGCSQYNTTPSDTFLATLNTTFANLNATVSLSNFSNFATSSQPRAITSVYALLQCRTYLSKADCMTCFSTAVKKIRTCGAANGARVIYDGCMLRYESNSFFDQGTQVGNTQLCNGSANGVEGSVTEIKVIVQDLVKAVPKISGYAAAVEKDGVYTYAQCVETVTRSTCQQCLQVAQGNMDNCLPNAFGRGIDAGCFMRYSNVRFFETNQTTDLSPYLKSGGSSKKGAIIGGVVGGVGFLALLVIFLLIKRSRDAQTNRRGSILGATELQGPLKFHYKDLKSATKDFSEENKLGTGGFGDVYKGLLKNGTIVAVKRLAIFETSRAKVDFESEVKLISNVHHRNLVRLLGCSSKGNDLLLVYEYMANGSLDKFLFGEKKGALSWKQRHNIIIGMARGLSYLHQEFHVCIIHRDIKSNNILLDENFQPKIGDFGLARLLPHDLSHLSTNFAGTLGYTAPEYAIHGTLSEKADTYSYGVVVLEIISGRKCNDMNLEHTAQYLPEWAWTLYETNESIALVDKSLDVDEDEAQEIERVIKIALMCTQSTVAARPAMSDVVVMLMSKGGSLLEPTKPTFIDAGIRSTGDTAYNYSSSASGSNAAQSISEISAR</sequence>
<dbReference type="Pfam" id="PF01657">
    <property type="entry name" value="Stress-antifung"/>
    <property type="match status" value="2"/>
</dbReference>
<evidence type="ECO:0000256" key="10">
    <source>
        <dbReference type="PROSITE-ProRule" id="PRU10141"/>
    </source>
</evidence>
<keyword evidence="4" id="KW-0677">Repeat</keyword>
<keyword evidence="8" id="KW-0675">Receptor</keyword>
<dbReference type="Gene3D" id="1.10.510.10">
    <property type="entry name" value="Transferase(Phosphotransferase) domain 1"/>
    <property type="match status" value="1"/>
</dbReference>
<proteinExistence type="predicted"/>
<evidence type="ECO:0000256" key="8">
    <source>
        <dbReference type="ARBA" id="ARBA00023170"/>
    </source>
</evidence>
<evidence type="ECO:0000259" key="13">
    <source>
        <dbReference type="PROSITE" id="PS50011"/>
    </source>
</evidence>
<dbReference type="EMBL" id="JAMQYH010000003">
    <property type="protein sequence ID" value="KAJ1694079.1"/>
    <property type="molecule type" value="Genomic_DNA"/>
</dbReference>
<dbReference type="Gene3D" id="3.30.200.20">
    <property type="entry name" value="Phosphorylase Kinase, domain 1"/>
    <property type="match status" value="1"/>
</dbReference>
<keyword evidence="11" id="KW-0472">Membrane</keyword>
<feature type="binding site" evidence="10">
    <location>
        <position position="342"/>
    </location>
    <ligand>
        <name>ATP</name>
        <dbReference type="ChEBI" id="CHEBI:30616"/>
    </ligand>
</feature>
<evidence type="ECO:0008006" key="17">
    <source>
        <dbReference type="Google" id="ProtNLM"/>
    </source>
</evidence>
<dbReference type="InterPro" id="IPR038408">
    <property type="entry name" value="GNK2_sf"/>
</dbReference>
<evidence type="ECO:0000256" key="9">
    <source>
        <dbReference type="ARBA" id="ARBA00023180"/>
    </source>
</evidence>
<dbReference type="PROSITE" id="PS51473">
    <property type="entry name" value="GNK2"/>
    <property type="match status" value="2"/>
</dbReference>
<dbReference type="CDD" id="cd23509">
    <property type="entry name" value="Gnk2-like"/>
    <property type="match status" value="2"/>
</dbReference>
<comment type="caution">
    <text evidence="15">The sequence shown here is derived from an EMBL/GenBank/DDBJ whole genome shotgun (WGS) entry which is preliminary data.</text>
</comment>
<dbReference type="PROSITE" id="PS00107">
    <property type="entry name" value="PROTEIN_KINASE_ATP"/>
    <property type="match status" value="1"/>
</dbReference>
<dbReference type="InterPro" id="IPR011009">
    <property type="entry name" value="Kinase-like_dom_sf"/>
</dbReference>
<feature type="domain" description="Gnk2-homologous" evidence="14">
    <location>
        <begin position="24"/>
        <end position="128"/>
    </location>
</feature>
<evidence type="ECO:0000256" key="3">
    <source>
        <dbReference type="ARBA" id="ARBA00022729"/>
    </source>
</evidence>
<keyword evidence="3 12" id="KW-0732">Signal</keyword>
<evidence type="ECO:0000256" key="6">
    <source>
        <dbReference type="ARBA" id="ARBA00022777"/>
    </source>
</evidence>